<proteinExistence type="predicted"/>
<evidence type="ECO:0000256" key="1">
    <source>
        <dbReference type="SAM" id="MobiDB-lite"/>
    </source>
</evidence>
<protein>
    <submittedName>
        <fullName evidence="2">Uncharacterized protein</fullName>
    </submittedName>
</protein>
<dbReference type="EMBL" id="ML736343">
    <property type="protein sequence ID" value="KAE8372735.1"/>
    <property type="molecule type" value="Genomic_DNA"/>
</dbReference>
<organism evidence="2 3">
    <name type="scientific">Aspergillus bertholletiae</name>
    <dbReference type="NCBI Taxonomy" id="1226010"/>
    <lineage>
        <taxon>Eukaryota</taxon>
        <taxon>Fungi</taxon>
        <taxon>Dikarya</taxon>
        <taxon>Ascomycota</taxon>
        <taxon>Pezizomycotina</taxon>
        <taxon>Eurotiomycetes</taxon>
        <taxon>Eurotiomycetidae</taxon>
        <taxon>Eurotiales</taxon>
        <taxon>Aspergillaceae</taxon>
        <taxon>Aspergillus</taxon>
        <taxon>Aspergillus subgen. Circumdati</taxon>
    </lineage>
</organism>
<feature type="compositionally biased region" description="Polar residues" evidence="1">
    <location>
        <begin position="1"/>
        <end position="13"/>
    </location>
</feature>
<feature type="compositionally biased region" description="Polar residues" evidence="1">
    <location>
        <begin position="25"/>
        <end position="35"/>
    </location>
</feature>
<evidence type="ECO:0000313" key="3">
    <source>
        <dbReference type="Proteomes" id="UP000326198"/>
    </source>
</evidence>
<reference evidence="2 3" key="1">
    <citation type="submission" date="2019-04" db="EMBL/GenBank/DDBJ databases">
        <title>Friends and foes A comparative genomics studyof 23 Aspergillus species from section Flavi.</title>
        <authorList>
            <consortium name="DOE Joint Genome Institute"/>
            <person name="Kjaerbolling I."/>
            <person name="Vesth T."/>
            <person name="Frisvad J.C."/>
            <person name="Nybo J.L."/>
            <person name="Theobald S."/>
            <person name="Kildgaard S."/>
            <person name="Isbrandt T."/>
            <person name="Kuo A."/>
            <person name="Sato A."/>
            <person name="Lyhne E.K."/>
            <person name="Kogle M.E."/>
            <person name="Wiebenga A."/>
            <person name="Kun R.S."/>
            <person name="Lubbers R.J."/>
            <person name="Makela M.R."/>
            <person name="Barry K."/>
            <person name="Chovatia M."/>
            <person name="Clum A."/>
            <person name="Daum C."/>
            <person name="Haridas S."/>
            <person name="He G."/>
            <person name="LaButti K."/>
            <person name="Lipzen A."/>
            <person name="Mondo S."/>
            <person name="Riley R."/>
            <person name="Salamov A."/>
            <person name="Simmons B.A."/>
            <person name="Magnuson J.K."/>
            <person name="Henrissat B."/>
            <person name="Mortensen U.H."/>
            <person name="Larsen T.O."/>
            <person name="Devries R.P."/>
            <person name="Grigoriev I.V."/>
            <person name="Machida M."/>
            <person name="Baker S.E."/>
            <person name="Andersen M.R."/>
        </authorList>
    </citation>
    <scope>NUCLEOTIDE SEQUENCE [LARGE SCALE GENOMIC DNA]</scope>
    <source>
        <strain evidence="2 3">IBT 29228</strain>
    </source>
</reference>
<gene>
    <name evidence="2" type="ORF">BDV26DRAFT_273469</name>
</gene>
<evidence type="ECO:0000313" key="2">
    <source>
        <dbReference type="EMBL" id="KAE8372735.1"/>
    </source>
</evidence>
<dbReference type="Proteomes" id="UP000326198">
    <property type="component" value="Unassembled WGS sequence"/>
</dbReference>
<dbReference type="AlphaFoldDB" id="A0A5N7ASA2"/>
<name>A0A5N7ASA2_9EURO</name>
<dbReference type="OrthoDB" id="4502595at2759"/>
<feature type="region of interest" description="Disordered" evidence="1">
    <location>
        <begin position="1"/>
        <end position="99"/>
    </location>
</feature>
<accession>A0A5N7ASA2</accession>
<sequence>MTFQTTRPSNALLITSKRPLLAPKNSPTLSNTITAATYPHIRPTSTSTSGVAELESKSKSKSKSKSTSENQREEELTSRPTTVEYDIWPGAQPILDPGRWENMKAVDRLRREEGKGEGEGYLLREKEEELRRKREREAEFGSMAVRGRMGRWK</sequence>
<keyword evidence="3" id="KW-1185">Reference proteome</keyword>